<proteinExistence type="predicted"/>
<evidence type="ECO:0000256" key="2">
    <source>
        <dbReference type="SAM" id="Phobius"/>
    </source>
</evidence>
<keyword evidence="2" id="KW-0812">Transmembrane</keyword>
<feature type="transmembrane region" description="Helical" evidence="2">
    <location>
        <begin position="277"/>
        <end position="294"/>
    </location>
</feature>
<feature type="transmembrane region" description="Helical" evidence="2">
    <location>
        <begin position="554"/>
        <end position="572"/>
    </location>
</feature>
<feature type="transmembrane region" description="Helical" evidence="2">
    <location>
        <begin position="51"/>
        <end position="74"/>
    </location>
</feature>
<feature type="compositionally biased region" description="Basic and acidic residues" evidence="1">
    <location>
        <begin position="189"/>
        <end position="198"/>
    </location>
</feature>
<accession>A0A9W6ZWR4</accession>
<feature type="transmembrane region" description="Helical" evidence="2">
    <location>
        <begin position="436"/>
        <end position="457"/>
    </location>
</feature>
<feature type="transmembrane region" description="Helical" evidence="2">
    <location>
        <begin position="380"/>
        <end position="397"/>
    </location>
</feature>
<keyword evidence="2" id="KW-0472">Membrane</keyword>
<dbReference type="AlphaFoldDB" id="A0A9W6ZWR4"/>
<evidence type="ECO:0000256" key="1">
    <source>
        <dbReference type="SAM" id="MobiDB-lite"/>
    </source>
</evidence>
<sequence>MSSEDLNDFLIERVLIQGGSGLIPILLLTFESFGCILESDETNIAGCEKNVVVQIILGSFFTLYMIMTVLSGMIPKHVLARHTLRMEEVALFGSMSLQRQVECFCILVSTFCAIFLLANLDHGRNESSSGEAVDGSIVMTVGGVGFCCLVFMIFWNAVTITLDLRLLNDEEGGVEGEEEEKMEEEEKEEGEKKPKEDTPSTVTVSTVSRTRARAEVGQCDITTLCTTYLGVILVLYFLYGIAQASLSEAQKSSAEYQQHTIRIFQVAKLDITPWKSLLISLWVVTALISIYLFSHIESSKLSNLPQLEGLATFAALSMLFLSFAESLTAMQIQGDWGTILVFGENGRTRKPDQMARHCGAASTHNDFDRALRVLRNHTNHNRIFFSVASVLFLLTVMMRPKDASKGYNLFLHAHFFCFGILSDGFVAIRHARRGKWNMVAVEMFIIVCLYFPAWWVLLKFRKRLAALPLEAGLGALIPMLFLTFDTMSCIWDADIEVAAEECAALSSIQQYLSYYLFTALMLKLCSQTVPLNVRSQVETQMYQIASFRKMVLRQRVQLGLTFITGLCAIYLISHSGSSYAAQKNEDILAWLGAGGALTATIALTMELRQLVIVHRKIIKFEKSESLLGGGVSTKRGEGGKRVSLSAFGASPFSDVL</sequence>
<keyword evidence="2" id="KW-1133">Transmembrane helix</keyword>
<evidence type="ECO:0000313" key="3">
    <source>
        <dbReference type="EMBL" id="GMH59821.1"/>
    </source>
</evidence>
<feature type="transmembrane region" description="Helical" evidence="2">
    <location>
        <begin position="138"/>
        <end position="158"/>
    </location>
</feature>
<gene>
    <name evidence="3" type="ORF">TL16_g02907</name>
</gene>
<feature type="region of interest" description="Disordered" evidence="1">
    <location>
        <begin position="173"/>
        <end position="204"/>
    </location>
</feature>
<evidence type="ECO:0000313" key="4">
    <source>
        <dbReference type="Proteomes" id="UP001162640"/>
    </source>
</evidence>
<dbReference type="EMBL" id="BLQM01000074">
    <property type="protein sequence ID" value="GMH59821.1"/>
    <property type="molecule type" value="Genomic_DNA"/>
</dbReference>
<evidence type="ECO:0008006" key="5">
    <source>
        <dbReference type="Google" id="ProtNLM"/>
    </source>
</evidence>
<feature type="transmembrane region" description="Helical" evidence="2">
    <location>
        <begin position="587"/>
        <end position="607"/>
    </location>
</feature>
<reference evidence="4" key="1">
    <citation type="journal article" date="2023" name="Commun. Biol.">
        <title>Genome analysis of Parmales, the sister group of diatoms, reveals the evolutionary specialization of diatoms from phago-mixotrophs to photoautotrophs.</title>
        <authorList>
            <person name="Ban H."/>
            <person name="Sato S."/>
            <person name="Yoshikawa S."/>
            <person name="Yamada K."/>
            <person name="Nakamura Y."/>
            <person name="Ichinomiya M."/>
            <person name="Sato N."/>
            <person name="Blanc-Mathieu R."/>
            <person name="Endo H."/>
            <person name="Kuwata A."/>
            <person name="Ogata H."/>
        </authorList>
    </citation>
    <scope>NUCLEOTIDE SEQUENCE [LARGE SCALE GENOMIC DNA]</scope>
</reference>
<comment type="caution">
    <text evidence="3">The sequence shown here is derived from an EMBL/GenBank/DDBJ whole genome shotgun (WGS) entry which is preliminary data.</text>
</comment>
<organism evidence="3 4">
    <name type="scientific">Triparma laevis f. inornata</name>
    <dbReference type="NCBI Taxonomy" id="1714386"/>
    <lineage>
        <taxon>Eukaryota</taxon>
        <taxon>Sar</taxon>
        <taxon>Stramenopiles</taxon>
        <taxon>Ochrophyta</taxon>
        <taxon>Bolidophyceae</taxon>
        <taxon>Parmales</taxon>
        <taxon>Triparmaceae</taxon>
        <taxon>Triparma</taxon>
    </lineage>
</organism>
<feature type="compositionally biased region" description="Acidic residues" evidence="1">
    <location>
        <begin position="173"/>
        <end position="188"/>
    </location>
</feature>
<feature type="transmembrane region" description="Helical" evidence="2">
    <location>
        <begin position="221"/>
        <end position="242"/>
    </location>
</feature>
<name>A0A9W6ZWR4_9STRA</name>
<dbReference type="Proteomes" id="UP001162640">
    <property type="component" value="Unassembled WGS sequence"/>
</dbReference>
<feature type="transmembrane region" description="Helical" evidence="2">
    <location>
        <begin position="409"/>
        <end position="430"/>
    </location>
</feature>
<protein>
    <recommendedName>
        <fullName evidence="5">Transmembrane protein</fullName>
    </recommendedName>
</protein>
<feature type="transmembrane region" description="Helical" evidence="2">
    <location>
        <begin position="464"/>
        <end position="484"/>
    </location>
</feature>